<dbReference type="GO" id="GO:0009898">
    <property type="term" value="C:cytoplasmic side of plasma membrane"/>
    <property type="evidence" value="ECO:0007669"/>
    <property type="project" value="TreeGrafter"/>
</dbReference>
<dbReference type="PANTHER" id="PTHR22761:SF10">
    <property type="entry name" value="GH13992P"/>
    <property type="match status" value="1"/>
</dbReference>
<evidence type="ECO:0000256" key="1">
    <source>
        <dbReference type="ARBA" id="ARBA00004177"/>
    </source>
</evidence>
<dbReference type="InterPro" id="IPR005024">
    <property type="entry name" value="Snf7_fam"/>
</dbReference>
<protein>
    <submittedName>
        <fullName evidence="6">Uncharacterized protein</fullName>
    </submittedName>
</protein>
<evidence type="ECO:0000313" key="6">
    <source>
        <dbReference type="EMBL" id="CCC53543.1"/>
    </source>
</evidence>
<dbReference type="GO" id="GO:0000815">
    <property type="term" value="C:ESCRT III complex"/>
    <property type="evidence" value="ECO:0007669"/>
    <property type="project" value="TreeGrafter"/>
</dbReference>
<comment type="similarity">
    <text evidence="2">Belongs to the SNF7 family.</text>
</comment>
<keyword evidence="4" id="KW-0175">Coiled coil</keyword>
<accession>G0UCI3</accession>
<evidence type="ECO:0000256" key="4">
    <source>
        <dbReference type="SAM" id="Coils"/>
    </source>
</evidence>
<gene>
    <name evidence="6" type="ORF">TVY486_1110270</name>
</gene>
<comment type="subcellular location">
    <subcellularLocation>
        <location evidence="1">Endosome</location>
    </subcellularLocation>
</comment>
<sequence length="228" mass="26054">MFGRLFGRSEKQAKPREMSSGTKNNSTIQSLERLEATIELLEKRESLLEKKISDELAKAKDFHAKKNTRMALQCMKRKKMYEEQLLSIFEEKNNLDTLHITLQNQSINKEVFDAQMHVKEELMMNNKKMNADLIETSMEELLEEIDKSKQVCDALRQPIGDQLVDEDELLAELSAEMEEPNFSAPAGYDRVDEAFLDMPSLPSAALPSSKPQLDDDEALRALEAELQS</sequence>
<feature type="coiled-coil region" evidence="4">
    <location>
        <begin position="124"/>
        <end position="151"/>
    </location>
</feature>
<feature type="compositionally biased region" description="Polar residues" evidence="5">
    <location>
        <begin position="19"/>
        <end position="28"/>
    </location>
</feature>
<organism evidence="6">
    <name type="scientific">Trypanosoma vivax (strain Y486)</name>
    <dbReference type="NCBI Taxonomy" id="1055687"/>
    <lineage>
        <taxon>Eukaryota</taxon>
        <taxon>Discoba</taxon>
        <taxon>Euglenozoa</taxon>
        <taxon>Kinetoplastea</taxon>
        <taxon>Metakinetoplastina</taxon>
        <taxon>Trypanosomatida</taxon>
        <taxon>Trypanosomatidae</taxon>
        <taxon>Trypanosoma</taxon>
        <taxon>Duttonella</taxon>
    </lineage>
</organism>
<dbReference type="GO" id="GO:0032511">
    <property type="term" value="P:late endosome to vacuole transport via multivesicular body sorting pathway"/>
    <property type="evidence" value="ECO:0007669"/>
    <property type="project" value="TreeGrafter"/>
</dbReference>
<dbReference type="Pfam" id="PF03357">
    <property type="entry name" value="Snf7"/>
    <property type="match status" value="1"/>
</dbReference>
<dbReference type="AlphaFoldDB" id="G0UCI3"/>
<dbReference type="GO" id="GO:0005771">
    <property type="term" value="C:multivesicular body"/>
    <property type="evidence" value="ECO:0007669"/>
    <property type="project" value="TreeGrafter"/>
</dbReference>
<evidence type="ECO:0000256" key="3">
    <source>
        <dbReference type="ARBA" id="ARBA00022753"/>
    </source>
</evidence>
<dbReference type="Gene3D" id="1.10.287.1060">
    <property type="entry name" value="ESAT-6-like"/>
    <property type="match status" value="1"/>
</dbReference>
<reference evidence="6" key="1">
    <citation type="journal article" date="2012" name="Proc. Natl. Acad. Sci. U.S.A.">
        <title>Antigenic diversity is generated by distinct evolutionary mechanisms in African trypanosome species.</title>
        <authorList>
            <person name="Jackson A.P."/>
            <person name="Berry A."/>
            <person name="Aslett M."/>
            <person name="Allison H.C."/>
            <person name="Burton P."/>
            <person name="Vavrova-Anderson J."/>
            <person name="Brown R."/>
            <person name="Browne H."/>
            <person name="Corton N."/>
            <person name="Hauser H."/>
            <person name="Gamble J."/>
            <person name="Gilderthorp R."/>
            <person name="Marcello L."/>
            <person name="McQuillan J."/>
            <person name="Otto T.D."/>
            <person name="Quail M.A."/>
            <person name="Sanders M.J."/>
            <person name="van Tonder A."/>
            <person name="Ginger M.L."/>
            <person name="Field M.C."/>
            <person name="Barry J.D."/>
            <person name="Hertz-Fowler C."/>
            <person name="Berriman M."/>
        </authorList>
    </citation>
    <scope>NUCLEOTIDE SEQUENCE</scope>
    <source>
        <strain evidence="6">Y486</strain>
    </source>
</reference>
<dbReference type="GO" id="GO:0006900">
    <property type="term" value="P:vesicle budding from membrane"/>
    <property type="evidence" value="ECO:0007669"/>
    <property type="project" value="TreeGrafter"/>
</dbReference>
<evidence type="ECO:0000256" key="2">
    <source>
        <dbReference type="ARBA" id="ARBA00006190"/>
    </source>
</evidence>
<dbReference type="PANTHER" id="PTHR22761">
    <property type="entry name" value="CHARGED MULTIVESICULAR BODY PROTEIN"/>
    <property type="match status" value="1"/>
</dbReference>
<dbReference type="VEuPathDB" id="TriTrypDB:TvY486_1110270"/>
<dbReference type="EMBL" id="HE573027">
    <property type="protein sequence ID" value="CCC53543.1"/>
    <property type="molecule type" value="Genomic_DNA"/>
</dbReference>
<proteinExistence type="inferred from homology"/>
<feature type="region of interest" description="Disordered" evidence="5">
    <location>
        <begin position="1"/>
        <end position="28"/>
    </location>
</feature>
<keyword evidence="3" id="KW-0967">Endosome</keyword>
<name>G0UCI3_TRYVY</name>
<feature type="compositionally biased region" description="Basic and acidic residues" evidence="5">
    <location>
        <begin position="7"/>
        <end position="17"/>
    </location>
</feature>
<evidence type="ECO:0000256" key="5">
    <source>
        <dbReference type="SAM" id="MobiDB-lite"/>
    </source>
</evidence>